<evidence type="ECO:0000256" key="2">
    <source>
        <dbReference type="ARBA" id="ARBA00023303"/>
    </source>
</evidence>
<sequence length="631" mass="71641">MASSAKFQNNCPLQLNDSVQVEMGEVSIDHASMPGNSISKIEERKLAIIKEQDSEDMSNIDMPILYIFKKIIHTVFLIPAVLLVAIISPDESQFFIFSSFISMLLDPLFLYIPLIKEETKCLMLDKKLMIAALILRIVTDLRYVMKIGSKIKKWRGSPKEIAGSIATDVVAILPIPQVVVLVFLPRMRSSGSLSIMKFLNSLILFQYLQRVYPIYRYCKNLNKKIHLSSAPTRAWIPSLFNILIYILASYVLGTFWYFFSIQREIDCWEYACQSEKGCEFSTHCDANTFRNVTLLKLACPINPPNAATFDFGIFLYALQSGVQESTNVPQKLLLCFSWGLRNLSSFASNLNTSTYGWETLFVVAISISGLVLFIYFLGHVQTFMQVAGKSERSRQKWKKILEPKIESMLSEYDLPAKVKKSIDYVVKKKDLEDPDLLLENMSSIFTFKREVDDQTLLAELTSIRHSLFLEKLKRVLHRPGTCMNDMVLKEICKHLDPVIYPKGSYIIHEGEPLDMMFFITQGIALEYTTDRSITTSRLEKGDCYGEELILSWAATATTSFSDLPNSGSTVKAHKNVEIFAIQAADLQRVLSQPSSQYSSNEVTHAAETKVIQSVLSQLRDLLIKPRWLTLG</sequence>
<dbReference type="EMBL" id="PDCK01000041">
    <property type="protein sequence ID" value="PRQ43252.1"/>
    <property type="molecule type" value="Genomic_DNA"/>
</dbReference>
<dbReference type="InterPro" id="IPR018490">
    <property type="entry name" value="cNMP-bd_dom_sf"/>
</dbReference>
<dbReference type="PANTHER" id="PTHR45651:SF68">
    <property type="entry name" value="ION TRANSPORT DOMAIN-CONTAINING PROTEIN"/>
    <property type="match status" value="1"/>
</dbReference>
<feature type="transmembrane region" description="Helical" evidence="3">
    <location>
        <begin position="94"/>
        <end position="115"/>
    </location>
</feature>
<feature type="transmembrane region" description="Helical" evidence="3">
    <location>
        <begin position="71"/>
        <end position="88"/>
    </location>
</feature>
<keyword evidence="3" id="KW-0472">Membrane</keyword>
<dbReference type="InterPro" id="IPR000595">
    <property type="entry name" value="cNMP-bd_dom"/>
</dbReference>
<dbReference type="CDD" id="cd00038">
    <property type="entry name" value="CAP_ED"/>
    <property type="match status" value="1"/>
</dbReference>
<reference evidence="5 6" key="1">
    <citation type="journal article" date="2018" name="Nat. Genet.">
        <title>The Rosa genome provides new insights in the design of modern roses.</title>
        <authorList>
            <person name="Bendahmane M."/>
        </authorList>
    </citation>
    <scope>NUCLEOTIDE SEQUENCE [LARGE SCALE GENOMIC DNA]</scope>
    <source>
        <strain evidence="6">cv. Old Blush</strain>
    </source>
</reference>
<dbReference type="SMART" id="SM00100">
    <property type="entry name" value="cNMP"/>
    <property type="match status" value="1"/>
</dbReference>
<dbReference type="AlphaFoldDB" id="A0A2P6R9Z3"/>
<keyword evidence="1" id="KW-0406">Ion transport</keyword>
<name>A0A2P6R9Z3_ROSCH</name>
<dbReference type="GO" id="GO:0034220">
    <property type="term" value="P:monoatomic ion transmembrane transport"/>
    <property type="evidence" value="ECO:0007669"/>
    <property type="project" value="UniProtKB-KW"/>
</dbReference>
<keyword evidence="3" id="KW-0812">Transmembrane</keyword>
<keyword evidence="3" id="KW-1133">Transmembrane helix</keyword>
<keyword evidence="1" id="KW-0813">Transport</keyword>
<evidence type="ECO:0000256" key="1">
    <source>
        <dbReference type="ARBA" id="ARBA00023286"/>
    </source>
</evidence>
<dbReference type="PANTHER" id="PTHR45651">
    <property type="entry name" value="CYCLIC NUCLEOTIDE-GATED ION CHANNEL 15-RELATED-RELATED"/>
    <property type="match status" value="1"/>
</dbReference>
<gene>
    <name evidence="5" type="ORF">RchiOBHm_Chr3g0466441</name>
</gene>
<dbReference type="InterPro" id="IPR014710">
    <property type="entry name" value="RmlC-like_jellyroll"/>
</dbReference>
<dbReference type="Proteomes" id="UP000238479">
    <property type="component" value="Chromosome 3"/>
</dbReference>
<proteinExistence type="predicted"/>
<dbReference type="SUPFAM" id="SSF51206">
    <property type="entry name" value="cAMP-binding domain-like"/>
    <property type="match status" value="1"/>
</dbReference>
<keyword evidence="6" id="KW-1185">Reference proteome</keyword>
<dbReference type="Pfam" id="PF00027">
    <property type="entry name" value="cNMP_binding"/>
    <property type="match status" value="1"/>
</dbReference>
<dbReference type="OMA" id="THCDANT"/>
<feature type="transmembrane region" description="Helical" evidence="3">
    <location>
        <begin position="235"/>
        <end position="259"/>
    </location>
</feature>
<feature type="transmembrane region" description="Helical" evidence="3">
    <location>
        <begin position="165"/>
        <end position="184"/>
    </location>
</feature>
<comment type="caution">
    <text evidence="5">The sequence shown here is derived from an EMBL/GenBank/DDBJ whole genome shotgun (WGS) entry which is preliminary data.</text>
</comment>
<keyword evidence="1" id="KW-1071">Ligand-gated ion channel</keyword>
<evidence type="ECO:0000313" key="5">
    <source>
        <dbReference type="EMBL" id="PRQ43252.1"/>
    </source>
</evidence>
<evidence type="ECO:0000256" key="3">
    <source>
        <dbReference type="SAM" id="Phobius"/>
    </source>
</evidence>
<evidence type="ECO:0000313" key="6">
    <source>
        <dbReference type="Proteomes" id="UP000238479"/>
    </source>
</evidence>
<feature type="domain" description="Cyclic nucleotide-binding" evidence="4">
    <location>
        <begin position="488"/>
        <end position="590"/>
    </location>
</feature>
<dbReference type="Gramene" id="PRQ43252">
    <property type="protein sequence ID" value="PRQ43252"/>
    <property type="gene ID" value="RchiOBHm_Chr3g0466441"/>
</dbReference>
<dbReference type="Gene3D" id="2.60.120.10">
    <property type="entry name" value="Jelly Rolls"/>
    <property type="match status" value="1"/>
</dbReference>
<dbReference type="STRING" id="74649.A0A2P6R9Z3"/>
<organism evidence="5 6">
    <name type="scientific">Rosa chinensis</name>
    <name type="common">China rose</name>
    <dbReference type="NCBI Taxonomy" id="74649"/>
    <lineage>
        <taxon>Eukaryota</taxon>
        <taxon>Viridiplantae</taxon>
        <taxon>Streptophyta</taxon>
        <taxon>Embryophyta</taxon>
        <taxon>Tracheophyta</taxon>
        <taxon>Spermatophyta</taxon>
        <taxon>Magnoliopsida</taxon>
        <taxon>eudicotyledons</taxon>
        <taxon>Gunneridae</taxon>
        <taxon>Pentapetalae</taxon>
        <taxon>rosids</taxon>
        <taxon>fabids</taxon>
        <taxon>Rosales</taxon>
        <taxon>Rosaceae</taxon>
        <taxon>Rosoideae</taxon>
        <taxon>Rosoideae incertae sedis</taxon>
        <taxon>Rosa</taxon>
    </lineage>
</organism>
<dbReference type="SUPFAM" id="SSF81324">
    <property type="entry name" value="Voltage-gated potassium channels"/>
    <property type="match status" value="1"/>
</dbReference>
<evidence type="ECO:0000259" key="4">
    <source>
        <dbReference type="PROSITE" id="PS50042"/>
    </source>
</evidence>
<feature type="transmembrane region" description="Helical" evidence="3">
    <location>
        <begin position="355"/>
        <end position="377"/>
    </location>
</feature>
<protein>
    <submittedName>
        <fullName evidence="5">Putative potassium channel, voltage-dependent, EAG/ELK/ERG</fullName>
    </submittedName>
</protein>
<dbReference type="PROSITE" id="PS50042">
    <property type="entry name" value="CNMP_BINDING_3"/>
    <property type="match status" value="1"/>
</dbReference>
<dbReference type="GO" id="GO:0016020">
    <property type="term" value="C:membrane"/>
    <property type="evidence" value="ECO:0007669"/>
    <property type="project" value="UniProtKB-SubCell"/>
</dbReference>
<accession>A0A2P6R9Z3</accession>
<keyword evidence="2 5" id="KW-0407">Ion channel</keyword>